<evidence type="ECO:0000313" key="7">
    <source>
        <dbReference type="EMBL" id="TQJ15473.1"/>
    </source>
</evidence>
<evidence type="ECO:0000259" key="6">
    <source>
        <dbReference type="PROSITE" id="PS50850"/>
    </source>
</evidence>
<keyword evidence="4 5" id="KW-0472">Membrane</keyword>
<accession>A0A542EJF6</accession>
<dbReference type="InterPro" id="IPR036259">
    <property type="entry name" value="MFS_trans_sf"/>
</dbReference>
<dbReference type="PANTHER" id="PTHR23534">
    <property type="entry name" value="MFS PERMEASE"/>
    <property type="match status" value="1"/>
</dbReference>
<dbReference type="GO" id="GO:0005886">
    <property type="term" value="C:plasma membrane"/>
    <property type="evidence" value="ECO:0007669"/>
    <property type="project" value="UniProtKB-SubCell"/>
</dbReference>
<feature type="transmembrane region" description="Helical" evidence="5">
    <location>
        <begin position="56"/>
        <end position="74"/>
    </location>
</feature>
<evidence type="ECO:0000256" key="1">
    <source>
        <dbReference type="ARBA" id="ARBA00004651"/>
    </source>
</evidence>
<proteinExistence type="predicted"/>
<dbReference type="PANTHER" id="PTHR23534:SF1">
    <property type="entry name" value="MAJOR FACILITATOR SUPERFAMILY PROTEIN"/>
    <property type="match status" value="1"/>
</dbReference>
<dbReference type="EMBL" id="VFMO01000001">
    <property type="protein sequence ID" value="TQJ15473.1"/>
    <property type="molecule type" value="Genomic_DNA"/>
</dbReference>
<evidence type="ECO:0000256" key="3">
    <source>
        <dbReference type="ARBA" id="ARBA00022989"/>
    </source>
</evidence>
<feature type="transmembrane region" description="Helical" evidence="5">
    <location>
        <begin position="111"/>
        <end position="129"/>
    </location>
</feature>
<reference evidence="7 8" key="1">
    <citation type="submission" date="2019-06" db="EMBL/GenBank/DDBJ databases">
        <title>Sequencing the genomes of 1000 actinobacteria strains.</title>
        <authorList>
            <person name="Klenk H.-P."/>
        </authorList>
    </citation>
    <scope>NUCLEOTIDE SEQUENCE [LARGE SCALE GENOMIC DNA]</scope>
    <source>
        <strain evidence="7 8">DSM 19828</strain>
    </source>
</reference>
<feature type="domain" description="Major facilitator superfamily (MFS) profile" evidence="6">
    <location>
        <begin position="19"/>
        <end position="142"/>
    </location>
</feature>
<protein>
    <submittedName>
        <fullName evidence="7">MFS transporter</fullName>
    </submittedName>
</protein>
<feature type="transmembrane region" description="Helical" evidence="5">
    <location>
        <begin position="22"/>
        <end position="44"/>
    </location>
</feature>
<dbReference type="Gene3D" id="1.20.1250.20">
    <property type="entry name" value="MFS general substrate transporter like domains"/>
    <property type="match status" value="1"/>
</dbReference>
<evidence type="ECO:0000256" key="5">
    <source>
        <dbReference type="SAM" id="Phobius"/>
    </source>
</evidence>
<gene>
    <name evidence="7" type="ORF">FB459_3029</name>
</gene>
<organism evidence="7 8">
    <name type="scientific">Yimella lutea</name>
    <dbReference type="NCBI Taxonomy" id="587872"/>
    <lineage>
        <taxon>Bacteria</taxon>
        <taxon>Bacillati</taxon>
        <taxon>Actinomycetota</taxon>
        <taxon>Actinomycetes</taxon>
        <taxon>Micrococcales</taxon>
        <taxon>Dermacoccaceae</taxon>
        <taxon>Yimella</taxon>
    </lineage>
</organism>
<dbReference type="AlphaFoldDB" id="A0A542EJF6"/>
<keyword evidence="3 5" id="KW-1133">Transmembrane helix</keyword>
<evidence type="ECO:0000256" key="4">
    <source>
        <dbReference type="ARBA" id="ARBA00023136"/>
    </source>
</evidence>
<comment type="caution">
    <text evidence="7">The sequence shown here is derived from an EMBL/GenBank/DDBJ whole genome shotgun (WGS) entry which is preliminary data.</text>
</comment>
<keyword evidence="2 5" id="KW-0812">Transmembrane</keyword>
<comment type="subcellular location">
    <subcellularLocation>
        <location evidence="1">Cell membrane</location>
        <topology evidence="1">Multi-pass membrane protein</topology>
    </subcellularLocation>
</comment>
<dbReference type="SUPFAM" id="SSF103473">
    <property type="entry name" value="MFS general substrate transporter"/>
    <property type="match status" value="1"/>
</dbReference>
<dbReference type="PROSITE" id="PS50850">
    <property type="entry name" value="MFS"/>
    <property type="match status" value="1"/>
</dbReference>
<dbReference type="GO" id="GO:0022857">
    <property type="term" value="F:transmembrane transporter activity"/>
    <property type="evidence" value="ECO:0007669"/>
    <property type="project" value="InterPro"/>
</dbReference>
<dbReference type="InterPro" id="IPR020846">
    <property type="entry name" value="MFS_dom"/>
</dbReference>
<evidence type="ECO:0000313" key="8">
    <source>
        <dbReference type="Proteomes" id="UP000320806"/>
    </source>
</evidence>
<sequence>MHTVGKVTEAERDRVQQRTLRVVMLGQVLGGAGLAAGVTVGALLAEQMMHTKGLAGVPAALFTLGSALAAYLVGRISQRSGRRLGLGLGFAAGGLGAAGVVLAAALDNVPLLFVALFVYGAGTATNLQARYAGADLATAAAR</sequence>
<dbReference type="RefSeq" id="WP_246092584.1">
    <property type="nucleotide sequence ID" value="NZ_BAABCI010000036.1"/>
</dbReference>
<evidence type="ECO:0000256" key="2">
    <source>
        <dbReference type="ARBA" id="ARBA00022692"/>
    </source>
</evidence>
<feature type="transmembrane region" description="Helical" evidence="5">
    <location>
        <begin position="86"/>
        <end position="105"/>
    </location>
</feature>
<name>A0A542EJF6_9MICO</name>
<dbReference type="Proteomes" id="UP000320806">
    <property type="component" value="Unassembled WGS sequence"/>
</dbReference>
<keyword evidence="8" id="KW-1185">Reference proteome</keyword>